<keyword evidence="2" id="KW-0547">Nucleotide-binding</keyword>
<evidence type="ECO:0000256" key="1">
    <source>
        <dbReference type="ARBA" id="ARBA00022679"/>
    </source>
</evidence>
<dbReference type="PROSITE" id="PS00916">
    <property type="entry name" value="PI3_4_KINASE_2"/>
    <property type="match status" value="1"/>
</dbReference>
<evidence type="ECO:0000259" key="8">
    <source>
        <dbReference type="PROSITE" id="PS51547"/>
    </source>
</evidence>
<comment type="similarity">
    <text evidence="5">Belongs to the PI3/PI4-kinase family.</text>
</comment>
<dbReference type="SMART" id="SM00146">
    <property type="entry name" value="PI3Kc"/>
    <property type="match status" value="1"/>
</dbReference>
<dbReference type="SUPFAM" id="SSF48371">
    <property type="entry name" value="ARM repeat"/>
    <property type="match status" value="1"/>
</dbReference>
<dbReference type="GO" id="GO:0005737">
    <property type="term" value="C:cytoplasm"/>
    <property type="evidence" value="ECO:0007669"/>
    <property type="project" value="TreeGrafter"/>
</dbReference>
<dbReference type="Gene3D" id="1.10.1070.11">
    <property type="entry name" value="Phosphatidylinositol 3-/4-kinase, catalytic domain"/>
    <property type="match status" value="1"/>
</dbReference>
<keyword evidence="1" id="KW-0808">Transferase</keyword>
<dbReference type="SUPFAM" id="SSF56112">
    <property type="entry name" value="Protein kinase-like (PK-like)"/>
    <property type="match status" value="1"/>
</dbReference>
<evidence type="ECO:0000256" key="3">
    <source>
        <dbReference type="ARBA" id="ARBA00022777"/>
    </source>
</evidence>
<accession>A0AAV7JLZ2</accession>
<dbReference type="Pfam" id="PF00613">
    <property type="entry name" value="PI3Ka"/>
    <property type="match status" value="1"/>
</dbReference>
<gene>
    <name evidence="9" type="ORF">LOD99_6409</name>
</gene>
<organism evidence="9 10">
    <name type="scientific">Oopsacas minuta</name>
    <dbReference type="NCBI Taxonomy" id="111878"/>
    <lineage>
        <taxon>Eukaryota</taxon>
        <taxon>Metazoa</taxon>
        <taxon>Porifera</taxon>
        <taxon>Hexactinellida</taxon>
        <taxon>Hexasterophora</taxon>
        <taxon>Lyssacinosida</taxon>
        <taxon>Leucopsacidae</taxon>
        <taxon>Oopsacas</taxon>
    </lineage>
</organism>
<keyword evidence="4" id="KW-0067">ATP-binding</keyword>
<dbReference type="InterPro" id="IPR011009">
    <property type="entry name" value="Kinase-like_dom_sf"/>
</dbReference>
<dbReference type="EMBL" id="JAKMXF010000317">
    <property type="protein sequence ID" value="KAI6649859.1"/>
    <property type="molecule type" value="Genomic_DNA"/>
</dbReference>
<dbReference type="SUPFAM" id="SSF49562">
    <property type="entry name" value="C2 domain (Calcium/lipid-binding domain, CaLB)"/>
    <property type="match status" value="1"/>
</dbReference>
<feature type="domain" description="C2 PI3K-type" evidence="8">
    <location>
        <begin position="576"/>
        <end position="753"/>
    </location>
</feature>
<dbReference type="PANTHER" id="PTHR10048">
    <property type="entry name" value="PHOSPHATIDYLINOSITOL KINASE"/>
    <property type="match status" value="1"/>
</dbReference>
<sequence>MDFSPDSRAVDYRTITLIFPDGQEFPGSILPKHFYLRDFIEDLISRLERERKINLLYHEGLFTESEDFMVLDSCTQSVVNLDLILEFDPYISEMLRSNCKIELWLQSNLFKCVDIDEIEECSYPAQYSIPNREDSKINFLLSKCEITFLAGISQSVLPSSSNSSSNLYCSDHSHEISTSQSFGDHFSMYTLHKSLIDIGLVKLPLLYFDSQSDTTSQCSTASIPNTSNTYYSQSPKFSSHDFVGHFSPTNFIQYNLILPEHKVASKPLFYLTDFFLVDYFFLPISLPFSNFEIIFLECLKSHTVGRIRTWLREYVFCRMNTSQNSESISHDKLMLTYKISNTYFELYDESIVLSTLNEVTSKFYDQSLHLHLIEKTAISDELRRSDQIIGSLISFGLYNFDLTNNSEISFSRRKFDNIRKRSIQKRDPYCFQMPIFTNTIDLFDSTPCIRHVKVYNDYRTKILEINLHIVSPDILLEQFFDKLGLPTITSKQFVLRTFHKVNFLHGKEPLLYFSCIQKTIINEKNILEFIAIPKENFTFSPSTCNISEENIPNISGVQSSAEQHHSQVANIALYQIPNFFRIRIYGIDHLHTFVPGITYIYMEIFLLHGGILLCESKRTNNVAISDYPRWNEWTQFCIPARNLPREARIHFRLKGTCEKYQNVLHSENLPCPTVSKDIILSSVNFQVFDYREILQTGIKKLDLWPSDEINNRNNNADLNYLYGAKSGVDLKTAGSPTINPENSKSAILILEFDDYIHPVECKYRIDSFTDETVAPELDPGAESCIIESILSKGYFSTLTSAEKDTLQKYSFYCSQRPYALPMYLLSINWADPVKIGQCHYLLSRWSPITLDIALNLLSYTFADAKVRNLGAKYLESMKNGDLILYLPQLVQVLKFECFHDNPLSQLLLDRALSCRVFGHYYFWYLRSEIETCQYRERFSILLEAYLKGCDSELLSCLSSQVSFIKNVTENYRKVMYNFQFLDDTVNTVENIRNHISQIQLPEKFCPFYDPLVSVNKVDVSKVKIMDSKKKPLWLEFLNNDSFSKFTNIKILVKIGDDLRQDMLIIQMLRIMENIWLVNGLDLHLIPYGCLSTGFEEGIIEIIQCAVTVCNIQREAKVNILEAFQKEVLLNWLQNLNPEEEQLNKAKEKFLYSCAGYCVATYILGIGDRHNDNIMVCEDGNLFHIDFGHFLGNRKKKFGIDREPVPFILTPDFIHVLGGDGCDNFKYFTKVCVDAYQIIRKHSSLFITLFTMMKYTGMPELRNESDIAYLKDVLTPNLSSDEASSHFMALIQQSIANSLRVQISWHIHNMKHRN</sequence>
<feature type="domain" description="PIK helical" evidence="7">
    <location>
        <begin position="772"/>
        <end position="948"/>
    </location>
</feature>
<dbReference type="GO" id="GO:0005942">
    <property type="term" value="C:phosphatidylinositol 3-kinase complex"/>
    <property type="evidence" value="ECO:0007669"/>
    <property type="project" value="TreeGrafter"/>
</dbReference>
<dbReference type="Pfam" id="PF00792">
    <property type="entry name" value="PI3K_C2"/>
    <property type="match status" value="1"/>
</dbReference>
<evidence type="ECO:0000256" key="2">
    <source>
        <dbReference type="ARBA" id="ARBA00022741"/>
    </source>
</evidence>
<proteinExistence type="inferred from homology"/>
<dbReference type="InterPro" id="IPR036940">
    <property type="entry name" value="PI3/4_kinase_cat_sf"/>
</dbReference>
<dbReference type="InterPro" id="IPR002420">
    <property type="entry name" value="PI3K-type_C2_dom"/>
</dbReference>
<dbReference type="PROSITE" id="PS51547">
    <property type="entry name" value="C2_PI3K"/>
    <property type="match status" value="1"/>
</dbReference>
<name>A0AAV7JLZ2_9METZ</name>
<evidence type="ECO:0000313" key="9">
    <source>
        <dbReference type="EMBL" id="KAI6649859.1"/>
    </source>
</evidence>
<dbReference type="InterPro" id="IPR018936">
    <property type="entry name" value="PI3/4_kinase_CS"/>
</dbReference>
<dbReference type="PROSITE" id="PS50290">
    <property type="entry name" value="PI3_4_KINASE_3"/>
    <property type="match status" value="1"/>
</dbReference>
<dbReference type="PANTHER" id="PTHR10048:SF14">
    <property type="entry name" value="LD28067P"/>
    <property type="match status" value="1"/>
</dbReference>
<dbReference type="PROSITE" id="PS00915">
    <property type="entry name" value="PI3_4_KINASE_1"/>
    <property type="match status" value="1"/>
</dbReference>
<evidence type="ECO:0000259" key="6">
    <source>
        <dbReference type="PROSITE" id="PS50290"/>
    </source>
</evidence>
<dbReference type="Pfam" id="PF00454">
    <property type="entry name" value="PI3_PI4_kinase"/>
    <property type="match status" value="1"/>
</dbReference>
<dbReference type="GO" id="GO:0005524">
    <property type="term" value="F:ATP binding"/>
    <property type="evidence" value="ECO:0007669"/>
    <property type="project" value="UniProtKB-KW"/>
</dbReference>
<protein>
    <submittedName>
        <fullName evidence="9">Phosphatidylinositol 4,5-bisphosphate 3-kinase catalytic subunit gamma isoform-like</fullName>
    </submittedName>
</protein>
<evidence type="ECO:0000313" key="10">
    <source>
        <dbReference type="Proteomes" id="UP001165289"/>
    </source>
</evidence>
<dbReference type="InterPro" id="IPR042236">
    <property type="entry name" value="PI3K_accessory_sf"/>
</dbReference>
<dbReference type="InterPro" id="IPR029071">
    <property type="entry name" value="Ubiquitin-like_domsf"/>
</dbReference>
<dbReference type="SUPFAM" id="SSF54236">
    <property type="entry name" value="Ubiquitin-like"/>
    <property type="match status" value="1"/>
</dbReference>
<dbReference type="Pfam" id="PF19710">
    <property type="entry name" value="PIK3CG_ABD"/>
    <property type="match status" value="1"/>
</dbReference>
<dbReference type="Proteomes" id="UP001165289">
    <property type="component" value="Unassembled WGS sequence"/>
</dbReference>
<dbReference type="Gene3D" id="3.10.20.770">
    <property type="match status" value="1"/>
</dbReference>
<evidence type="ECO:0000256" key="5">
    <source>
        <dbReference type="PROSITE-ProRule" id="PRU00880"/>
    </source>
</evidence>
<dbReference type="InterPro" id="IPR001263">
    <property type="entry name" value="PI3K_accessory_dom"/>
</dbReference>
<dbReference type="InterPro" id="IPR000403">
    <property type="entry name" value="PI3/4_kinase_cat_dom"/>
</dbReference>
<dbReference type="GO" id="GO:0043491">
    <property type="term" value="P:phosphatidylinositol 3-kinase/protein kinase B signal transduction"/>
    <property type="evidence" value="ECO:0007669"/>
    <property type="project" value="TreeGrafter"/>
</dbReference>
<evidence type="ECO:0000259" key="7">
    <source>
        <dbReference type="PROSITE" id="PS51545"/>
    </source>
</evidence>
<dbReference type="GO" id="GO:0016477">
    <property type="term" value="P:cell migration"/>
    <property type="evidence" value="ECO:0007669"/>
    <property type="project" value="TreeGrafter"/>
</dbReference>
<dbReference type="Gene3D" id="2.60.40.150">
    <property type="entry name" value="C2 domain"/>
    <property type="match status" value="1"/>
</dbReference>
<dbReference type="PROSITE" id="PS51545">
    <property type="entry name" value="PIK_HELICAL"/>
    <property type="match status" value="1"/>
</dbReference>
<keyword evidence="3" id="KW-0418">Kinase</keyword>
<dbReference type="InterPro" id="IPR015433">
    <property type="entry name" value="PI3/4_kinase"/>
</dbReference>
<dbReference type="InterPro" id="IPR016024">
    <property type="entry name" value="ARM-type_fold"/>
</dbReference>
<reference evidence="9 10" key="1">
    <citation type="journal article" date="2023" name="BMC Biol.">
        <title>The compact genome of the sponge Oopsacas minuta (Hexactinellida) is lacking key metazoan core genes.</title>
        <authorList>
            <person name="Santini S."/>
            <person name="Schenkelaars Q."/>
            <person name="Jourda C."/>
            <person name="Duchesne M."/>
            <person name="Belahbib H."/>
            <person name="Rocher C."/>
            <person name="Selva M."/>
            <person name="Riesgo A."/>
            <person name="Vervoort M."/>
            <person name="Leys S.P."/>
            <person name="Kodjabachian L."/>
            <person name="Le Bivic A."/>
            <person name="Borchiellini C."/>
            <person name="Claverie J.M."/>
            <person name="Renard E."/>
        </authorList>
    </citation>
    <scope>NUCLEOTIDE SEQUENCE [LARGE SCALE GENOMIC DNA]</scope>
    <source>
        <strain evidence="9">SPO-2</strain>
    </source>
</reference>
<comment type="caution">
    <text evidence="9">The sequence shown here is derived from an EMBL/GenBank/DDBJ whole genome shotgun (WGS) entry which is preliminary data.</text>
</comment>
<dbReference type="FunFam" id="1.10.1070.11:FF:000001">
    <property type="entry name" value="Phosphatidylinositol 4,5-bisphosphate 3-kinase catalytic subunit"/>
    <property type="match status" value="1"/>
</dbReference>
<dbReference type="Gene3D" id="1.25.40.70">
    <property type="entry name" value="Phosphatidylinositol 3-kinase, accessory domain (PIK)"/>
    <property type="match status" value="1"/>
</dbReference>
<dbReference type="GO" id="GO:0016303">
    <property type="term" value="F:1-phosphatidylinositol-3-kinase activity"/>
    <property type="evidence" value="ECO:0007669"/>
    <property type="project" value="TreeGrafter"/>
</dbReference>
<dbReference type="GO" id="GO:0005886">
    <property type="term" value="C:plasma membrane"/>
    <property type="evidence" value="ECO:0007669"/>
    <property type="project" value="TreeGrafter"/>
</dbReference>
<evidence type="ECO:0000256" key="4">
    <source>
        <dbReference type="ARBA" id="ARBA00022840"/>
    </source>
</evidence>
<dbReference type="InterPro" id="IPR035892">
    <property type="entry name" value="C2_domain_sf"/>
</dbReference>
<dbReference type="SMART" id="SM00145">
    <property type="entry name" value="PI3Ka"/>
    <property type="match status" value="1"/>
</dbReference>
<dbReference type="InterPro" id="IPR045580">
    <property type="entry name" value="PIK3CG_ABD"/>
</dbReference>
<dbReference type="GO" id="GO:0035005">
    <property type="term" value="F:1-phosphatidylinositol-4-phosphate 3-kinase activity"/>
    <property type="evidence" value="ECO:0007669"/>
    <property type="project" value="TreeGrafter"/>
</dbReference>
<dbReference type="Gene3D" id="3.30.1010.10">
    <property type="entry name" value="Phosphatidylinositol 3-kinase Catalytic Subunit, Chain A, domain 4"/>
    <property type="match status" value="1"/>
</dbReference>
<keyword evidence="10" id="KW-1185">Reference proteome</keyword>
<dbReference type="GO" id="GO:0048015">
    <property type="term" value="P:phosphatidylinositol-mediated signaling"/>
    <property type="evidence" value="ECO:0007669"/>
    <property type="project" value="TreeGrafter"/>
</dbReference>
<feature type="domain" description="PI3K/PI4K catalytic" evidence="6">
    <location>
        <begin position="1018"/>
        <end position="1298"/>
    </location>
</feature>